<evidence type="ECO:0000256" key="2">
    <source>
        <dbReference type="SAM" id="MobiDB-lite"/>
    </source>
</evidence>
<dbReference type="GO" id="GO:0031505">
    <property type="term" value="P:fungal-type cell wall organization"/>
    <property type="evidence" value="ECO:0007669"/>
    <property type="project" value="TreeGrafter"/>
</dbReference>
<dbReference type="GeneID" id="27903450"/>
<dbReference type="eggNOG" id="ENOG502S28F">
    <property type="taxonomic scope" value="Eukaryota"/>
</dbReference>
<dbReference type="GO" id="GO:0006078">
    <property type="term" value="P:(1-&gt;6)-beta-D-glucan biosynthetic process"/>
    <property type="evidence" value="ECO:0007669"/>
    <property type="project" value="InterPro"/>
</dbReference>
<dbReference type="InterPro" id="IPR045328">
    <property type="entry name" value="Kre9/Knh1"/>
</dbReference>
<evidence type="ECO:0000313" key="7">
    <source>
        <dbReference type="Proteomes" id="UP000016931"/>
    </source>
</evidence>
<dbReference type="AlphaFoldDB" id="N1QJ51"/>
<dbReference type="RefSeq" id="XP_016758725.1">
    <property type="nucleotide sequence ID" value="XM_016906313.1"/>
</dbReference>
<keyword evidence="7" id="KW-1185">Reference proteome</keyword>
<dbReference type="GO" id="GO:0042546">
    <property type="term" value="P:cell wall biogenesis"/>
    <property type="evidence" value="ECO:0007669"/>
    <property type="project" value="InterPro"/>
</dbReference>
<dbReference type="Pfam" id="PF05390">
    <property type="entry name" value="Kre9_KNH1_C"/>
    <property type="match status" value="1"/>
</dbReference>
<evidence type="ECO:0000256" key="1">
    <source>
        <dbReference type="ARBA" id="ARBA00022729"/>
    </source>
</evidence>
<dbReference type="PANTHER" id="PTHR28154:SF1">
    <property type="entry name" value="CELL WALL SYNTHESIS PROTEIN KNH1-RELATED"/>
    <property type="match status" value="1"/>
</dbReference>
<dbReference type="Proteomes" id="UP000016931">
    <property type="component" value="Unassembled WGS sequence"/>
</dbReference>
<dbReference type="PANTHER" id="PTHR28154">
    <property type="entry name" value="CELL WALL SYNTHESIS PROTEIN KNH1-RELATED"/>
    <property type="match status" value="1"/>
</dbReference>
<organism evidence="6 7">
    <name type="scientific">Sphaerulina musiva (strain SO2202)</name>
    <name type="common">Poplar stem canker fungus</name>
    <name type="synonym">Septoria musiva</name>
    <dbReference type="NCBI Taxonomy" id="692275"/>
    <lineage>
        <taxon>Eukaryota</taxon>
        <taxon>Fungi</taxon>
        <taxon>Dikarya</taxon>
        <taxon>Ascomycota</taxon>
        <taxon>Pezizomycotina</taxon>
        <taxon>Dothideomycetes</taxon>
        <taxon>Dothideomycetidae</taxon>
        <taxon>Mycosphaerellales</taxon>
        <taxon>Mycosphaerellaceae</taxon>
        <taxon>Sphaerulina</taxon>
    </lineage>
</organism>
<dbReference type="Pfam" id="PF10342">
    <property type="entry name" value="Kre9_KNH"/>
    <property type="match status" value="1"/>
</dbReference>
<dbReference type="InterPro" id="IPR008659">
    <property type="entry name" value="Kre9/Knh1_C"/>
</dbReference>
<dbReference type="OrthoDB" id="2432613at2759"/>
<evidence type="ECO:0000259" key="4">
    <source>
        <dbReference type="Pfam" id="PF05390"/>
    </source>
</evidence>
<evidence type="ECO:0000259" key="5">
    <source>
        <dbReference type="Pfam" id="PF10342"/>
    </source>
</evidence>
<dbReference type="InterPro" id="IPR018466">
    <property type="entry name" value="Kre9/Knh1-like_N"/>
</dbReference>
<feature type="signal peptide" evidence="3">
    <location>
        <begin position="1"/>
        <end position="19"/>
    </location>
</feature>
<sequence>MRSSTLLPVITTLAATVLADVKFTSPAPGASIPAGTLTVKWEESGDTPKISDLSTYTLQLMVGGNTDASSVGLLSLSTKGSHAQGTTAQGTVPANIAGTLKNGFYLKMISTAKEGGTVTNFSGRFSIEGLTGTTAANAVTGAQAVTGTDGPDTIDNVANDAAAAAPAAGAGDDMYGIAYADQSGLTKYAPMQGVPPTKITAQNFSPKYPTSSVSIATTWLPKPTVQTTMTQTQTFSVSSMENTAAPQAGPSGDMQKFLNRWKD</sequence>
<accession>N1QJ51</accession>
<dbReference type="STRING" id="692275.N1QJ51"/>
<feature type="region of interest" description="Disordered" evidence="2">
    <location>
        <begin position="242"/>
        <end position="263"/>
    </location>
</feature>
<keyword evidence="1 3" id="KW-0732">Signal</keyword>
<dbReference type="GO" id="GO:0005576">
    <property type="term" value="C:extracellular region"/>
    <property type="evidence" value="ECO:0007669"/>
    <property type="project" value="TreeGrafter"/>
</dbReference>
<feature type="domain" description="Yeast cell wall synthesis Kre9/Knh1 C-terminal" evidence="4">
    <location>
        <begin position="174"/>
        <end position="251"/>
    </location>
</feature>
<dbReference type="EMBL" id="KB456267">
    <property type="protein sequence ID" value="EMF10604.1"/>
    <property type="molecule type" value="Genomic_DNA"/>
</dbReference>
<feature type="domain" description="Yeast cell wall synthesis Kre9/Knh1-like N-terminal" evidence="5">
    <location>
        <begin position="25"/>
        <end position="127"/>
    </location>
</feature>
<name>N1QJ51_SPHMS</name>
<feature type="chain" id="PRO_5004110879" evidence="3">
    <location>
        <begin position="20"/>
        <end position="263"/>
    </location>
</feature>
<evidence type="ECO:0000256" key="3">
    <source>
        <dbReference type="SAM" id="SignalP"/>
    </source>
</evidence>
<evidence type="ECO:0000313" key="6">
    <source>
        <dbReference type="EMBL" id="EMF10604.1"/>
    </source>
</evidence>
<dbReference type="OMA" id="PEAFAIN"/>
<gene>
    <name evidence="6" type="ORF">SEPMUDRAFT_150651</name>
</gene>
<reference evidence="6 7" key="1">
    <citation type="journal article" date="2012" name="PLoS Pathog.">
        <title>Diverse lifestyles and strategies of plant pathogenesis encoded in the genomes of eighteen Dothideomycetes fungi.</title>
        <authorList>
            <person name="Ohm R.A."/>
            <person name="Feau N."/>
            <person name="Henrissat B."/>
            <person name="Schoch C.L."/>
            <person name="Horwitz B.A."/>
            <person name="Barry K.W."/>
            <person name="Condon B.J."/>
            <person name="Copeland A.C."/>
            <person name="Dhillon B."/>
            <person name="Glaser F."/>
            <person name="Hesse C.N."/>
            <person name="Kosti I."/>
            <person name="LaButti K."/>
            <person name="Lindquist E.A."/>
            <person name="Lucas S."/>
            <person name="Salamov A.A."/>
            <person name="Bradshaw R.E."/>
            <person name="Ciuffetti L."/>
            <person name="Hamelin R.C."/>
            <person name="Kema G.H.J."/>
            <person name="Lawrence C."/>
            <person name="Scott J.A."/>
            <person name="Spatafora J.W."/>
            <person name="Turgeon B.G."/>
            <person name="de Wit P.J.G.M."/>
            <person name="Zhong S."/>
            <person name="Goodwin S.B."/>
            <person name="Grigoriev I.V."/>
        </authorList>
    </citation>
    <scope>NUCLEOTIDE SEQUENCE [LARGE SCALE GENOMIC DNA]</scope>
    <source>
        <strain evidence="6 7">SO2202</strain>
    </source>
</reference>
<dbReference type="HOGENOM" id="CLU_063732_0_0_1"/>
<protein>
    <submittedName>
        <fullName evidence="6">Uncharacterized protein</fullName>
    </submittedName>
</protein>
<proteinExistence type="predicted"/>